<keyword evidence="12" id="KW-1185">Reference proteome</keyword>
<dbReference type="FunFam" id="1.10.3730.20:FF:000001">
    <property type="entry name" value="Quaternary ammonium compound resistance transporter SugE"/>
    <property type="match status" value="1"/>
</dbReference>
<keyword evidence="3" id="KW-1003">Cell membrane</keyword>
<gene>
    <name evidence="11" type="ordered locus">Plav_2650</name>
</gene>
<protein>
    <recommendedName>
        <fullName evidence="8">Guanidinium exporter</fullName>
    </recommendedName>
</protein>
<comment type="similarity">
    <text evidence="7">Belongs to the drug/metabolite transporter (DMT) superfamily. Small multidrug resistance (SMR) (TC 2.A.7.1) family. Gdx/SugE subfamily.</text>
</comment>
<evidence type="ECO:0000256" key="6">
    <source>
        <dbReference type="ARBA" id="ARBA00023136"/>
    </source>
</evidence>
<dbReference type="EMBL" id="CP000774">
    <property type="protein sequence ID" value="ABS64258.1"/>
    <property type="molecule type" value="Genomic_DNA"/>
</dbReference>
<evidence type="ECO:0000256" key="1">
    <source>
        <dbReference type="ARBA" id="ARBA00004651"/>
    </source>
</evidence>
<name>A7HWH5_PARL1</name>
<keyword evidence="2" id="KW-0813">Transport</keyword>
<dbReference type="GO" id="GO:0022857">
    <property type="term" value="F:transmembrane transporter activity"/>
    <property type="evidence" value="ECO:0007669"/>
    <property type="project" value="InterPro"/>
</dbReference>
<sequence length="105" mass="10911">MAWIYLLIASAAEIVWAFTLKASEGFTRPSMIALNIAALLVAVWFLVQAMRTLPLGTAYAVWTGIGVVGAAILGVILLGESASPARLGAITLIVAGVVMLKVVEG</sequence>
<evidence type="ECO:0000256" key="8">
    <source>
        <dbReference type="ARBA" id="ARBA00039168"/>
    </source>
</evidence>
<dbReference type="KEGG" id="pla:Plav_2650"/>
<evidence type="ECO:0000256" key="7">
    <source>
        <dbReference type="ARBA" id="ARBA00038151"/>
    </source>
</evidence>
<organism evidence="11 12">
    <name type="scientific">Parvibaculum lavamentivorans (strain DS-1 / DSM 13023 / NCIMB 13966)</name>
    <dbReference type="NCBI Taxonomy" id="402881"/>
    <lineage>
        <taxon>Bacteria</taxon>
        <taxon>Pseudomonadati</taxon>
        <taxon>Pseudomonadota</taxon>
        <taxon>Alphaproteobacteria</taxon>
        <taxon>Hyphomicrobiales</taxon>
        <taxon>Parvibaculaceae</taxon>
        <taxon>Parvibaculum</taxon>
    </lineage>
</organism>
<evidence type="ECO:0000256" key="4">
    <source>
        <dbReference type="ARBA" id="ARBA00022692"/>
    </source>
</evidence>
<feature type="transmembrane region" description="Helical" evidence="10">
    <location>
        <begin position="85"/>
        <end position="103"/>
    </location>
</feature>
<keyword evidence="4 9" id="KW-0812">Transmembrane</keyword>
<dbReference type="Gene3D" id="1.10.3730.20">
    <property type="match status" value="1"/>
</dbReference>
<dbReference type="PANTHER" id="PTHR30561">
    <property type="entry name" value="SMR FAMILY PROTON-DEPENDENT DRUG EFFLUX TRANSPORTER SUGE"/>
    <property type="match status" value="1"/>
</dbReference>
<evidence type="ECO:0000256" key="2">
    <source>
        <dbReference type="ARBA" id="ARBA00022448"/>
    </source>
</evidence>
<evidence type="ECO:0000256" key="9">
    <source>
        <dbReference type="RuleBase" id="RU003942"/>
    </source>
</evidence>
<reference evidence="11 12" key="1">
    <citation type="journal article" date="2011" name="Stand. Genomic Sci.">
        <title>Complete genome sequence of Parvibaculum lavamentivorans type strain (DS-1(T)).</title>
        <authorList>
            <person name="Schleheck D."/>
            <person name="Weiss M."/>
            <person name="Pitluck S."/>
            <person name="Bruce D."/>
            <person name="Land M.L."/>
            <person name="Han S."/>
            <person name="Saunders E."/>
            <person name="Tapia R."/>
            <person name="Detter C."/>
            <person name="Brettin T."/>
            <person name="Han J."/>
            <person name="Woyke T."/>
            <person name="Goodwin L."/>
            <person name="Pennacchio L."/>
            <person name="Nolan M."/>
            <person name="Cook A.M."/>
            <person name="Kjelleberg S."/>
            <person name="Thomas T."/>
        </authorList>
    </citation>
    <scope>NUCLEOTIDE SEQUENCE [LARGE SCALE GENOMIC DNA]</scope>
    <source>
        <strain evidence="12">DS-1 / DSM 13023 / NCIMB 13966</strain>
    </source>
</reference>
<accession>A7HWH5</accession>
<evidence type="ECO:0000313" key="12">
    <source>
        <dbReference type="Proteomes" id="UP000006377"/>
    </source>
</evidence>
<dbReference type="InterPro" id="IPR045324">
    <property type="entry name" value="Small_multidrug_res"/>
</dbReference>
<dbReference type="GO" id="GO:1990961">
    <property type="term" value="P:xenobiotic detoxification by transmembrane export across the plasma membrane"/>
    <property type="evidence" value="ECO:0007669"/>
    <property type="project" value="UniProtKB-ARBA"/>
</dbReference>
<dbReference type="PANTHER" id="PTHR30561:SF0">
    <property type="entry name" value="GUANIDINIUM EXPORTER"/>
    <property type="match status" value="1"/>
</dbReference>
<dbReference type="SUPFAM" id="SSF103481">
    <property type="entry name" value="Multidrug resistance efflux transporter EmrE"/>
    <property type="match status" value="1"/>
</dbReference>
<dbReference type="GO" id="GO:0005886">
    <property type="term" value="C:plasma membrane"/>
    <property type="evidence" value="ECO:0007669"/>
    <property type="project" value="UniProtKB-SubCell"/>
</dbReference>
<dbReference type="RefSeq" id="WP_012111570.1">
    <property type="nucleotide sequence ID" value="NC_009719.1"/>
</dbReference>
<dbReference type="InterPro" id="IPR037185">
    <property type="entry name" value="EmrE-like"/>
</dbReference>
<proteinExistence type="inferred from homology"/>
<dbReference type="HOGENOM" id="CLU_133067_1_2_5"/>
<evidence type="ECO:0000256" key="3">
    <source>
        <dbReference type="ARBA" id="ARBA00022475"/>
    </source>
</evidence>
<evidence type="ECO:0000256" key="10">
    <source>
        <dbReference type="SAM" id="Phobius"/>
    </source>
</evidence>
<feature type="transmembrane region" description="Helical" evidence="10">
    <location>
        <begin position="27"/>
        <end position="47"/>
    </location>
</feature>
<dbReference type="Proteomes" id="UP000006377">
    <property type="component" value="Chromosome"/>
</dbReference>
<feature type="transmembrane region" description="Helical" evidence="10">
    <location>
        <begin position="59"/>
        <end position="79"/>
    </location>
</feature>
<dbReference type="STRING" id="402881.Plav_2650"/>
<dbReference type="AlphaFoldDB" id="A7HWH5"/>
<keyword evidence="5 10" id="KW-1133">Transmembrane helix</keyword>
<evidence type="ECO:0000256" key="5">
    <source>
        <dbReference type="ARBA" id="ARBA00022989"/>
    </source>
</evidence>
<dbReference type="Pfam" id="PF00893">
    <property type="entry name" value="Multi_Drug_Res"/>
    <property type="match status" value="1"/>
</dbReference>
<dbReference type="OrthoDB" id="9808638at2"/>
<comment type="subcellular location">
    <subcellularLocation>
        <location evidence="1 9">Cell membrane</location>
        <topology evidence="1 9">Multi-pass membrane protein</topology>
    </subcellularLocation>
</comment>
<dbReference type="InterPro" id="IPR000390">
    <property type="entry name" value="Small_drug/metabolite_transptr"/>
</dbReference>
<keyword evidence="6 10" id="KW-0472">Membrane</keyword>
<dbReference type="eggNOG" id="COG2076">
    <property type="taxonomic scope" value="Bacteria"/>
</dbReference>
<evidence type="ECO:0000313" key="11">
    <source>
        <dbReference type="EMBL" id="ABS64258.1"/>
    </source>
</evidence>